<evidence type="ECO:0000256" key="1">
    <source>
        <dbReference type="ARBA" id="ARBA00022741"/>
    </source>
</evidence>
<keyword evidence="3" id="KW-0342">GTP-binding</keyword>
<dbReference type="CDD" id="cd04168">
    <property type="entry name" value="TetM_like"/>
    <property type="match status" value="1"/>
</dbReference>
<dbReference type="RefSeq" id="WP_348954877.1">
    <property type="nucleotide sequence ID" value="NZ_JBDZYD010000013.1"/>
</dbReference>
<name>A0ABV0LNH0_9PSEU</name>
<dbReference type="Pfam" id="PF00679">
    <property type="entry name" value="EFG_C"/>
    <property type="match status" value="1"/>
</dbReference>
<dbReference type="InterPro" id="IPR035647">
    <property type="entry name" value="EFG_III/V"/>
</dbReference>
<accession>A0ABV0LNH0</accession>
<dbReference type="SUPFAM" id="SSF54211">
    <property type="entry name" value="Ribosomal protein S5 domain 2-like"/>
    <property type="match status" value="1"/>
</dbReference>
<evidence type="ECO:0000256" key="2">
    <source>
        <dbReference type="ARBA" id="ARBA00022917"/>
    </source>
</evidence>
<dbReference type="InterPro" id="IPR005517">
    <property type="entry name" value="Transl_elong_EFG/EF2_IV"/>
</dbReference>
<keyword evidence="6" id="KW-1185">Reference proteome</keyword>
<dbReference type="InterPro" id="IPR031157">
    <property type="entry name" value="G_TR_CS"/>
</dbReference>
<dbReference type="SUPFAM" id="SSF54980">
    <property type="entry name" value="EF-G C-terminal domain-like"/>
    <property type="match status" value="2"/>
</dbReference>
<dbReference type="InterPro" id="IPR000640">
    <property type="entry name" value="EFG_V-like"/>
</dbReference>
<proteinExistence type="predicted"/>
<dbReference type="SUPFAM" id="SSF50447">
    <property type="entry name" value="Translation proteins"/>
    <property type="match status" value="1"/>
</dbReference>
<dbReference type="SUPFAM" id="SSF52540">
    <property type="entry name" value="P-loop containing nucleoside triphosphate hydrolases"/>
    <property type="match status" value="1"/>
</dbReference>
<comment type="caution">
    <text evidence="5">The sequence shown here is derived from an EMBL/GenBank/DDBJ whole genome shotgun (WGS) entry which is preliminary data.</text>
</comment>
<keyword evidence="1" id="KW-0547">Nucleotide-binding</keyword>
<evidence type="ECO:0000313" key="6">
    <source>
        <dbReference type="Proteomes" id="UP001440984"/>
    </source>
</evidence>
<dbReference type="SMART" id="SM00889">
    <property type="entry name" value="EFG_IV"/>
    <property type="match status" value="1"/>
</dbReference>
<gene>
    <name evidence="5" type="ORF">ABJI51_32505</name>
</gene>
<dbReference type="PRINTS" id="PR00315">
    <property type="entry name" value="ELONGATNFCT"/>
</dbReference>
<dbReference type="PANTHER" id="PTHR43261">
    <property type="entry name" value="TRANSLATION ELONGATION FACTOR G-RELATED"/>
    <property type="match status" value="1"/>
</dbReference>
<dbReference type="PROSITE" id="PS00301">
    <property type="entry name" value="G_TR_1"/>
    <property type="match status" value="1"/>
</dbReference>
<dbReference type="InterPro" id="IPR005225">
    <property type="entry name" value="Small_GTP-bd"/>
</dbReference>
<reference evidence="5 6" key="1">
    <citation type="submission" date="2024-05" db="EMBL/GenBank/DDBJ databases">
        <authorList>
            <person name="Zhao H."/>
            <person name="Xu Y."/>
            <person name="Lin S."/>
            <person name="Spain J.C."/>
            <person name="Zhou N.-Y."/>
        </authorList>
    </citation>
    <scope>NUCLEOTIDE SEQUENCE [LARGE SCALE GENOMIC DNA]</scope>
    <source>
        <strain evidence="5 6">NEAU-NG30</strain>
    </source>
</reference>
<dbReference type="NCBIfam" id="TIGR00231">
    <property type="entry name" value="small_GTP"/>
    <property type="match status" value="1"/>
</dbReference>
<dbReference type="EMBL" id="JBDZYD010000013">
    <property type="protein sequence ID" value="MEQ0563825.1"/>
    <property type="molecule type" value="Genomic_DNA"/>
</dbReference>
<dbReference type="Gene3D" id="2.40.30.10">
    <property type="entry name" value="Translation factors"/>
    <property type="match status" value="1"/>
</dbReference>
<evidence type="ECO:0000313" key="5">
    <source>
        <dbReference type="EMBL" id="MEQ0563825.1"/>
    </source>
</evidence>
<protein>
    <submittedName>
        <fullName evidence="5">Translation factor GTPase family protein</fullName>
    </submittedName>
</protein>
<dbReference type="InterPro" id="IPR027417">
    <property type="entry name" value="P-loop_NTPase"/>
</dbReference>
<evidence type="ECO:0000256" key="3">
    <source>
        <dbReference type="ARBA" id="ARBA00023134"/>
    </source>
</evidence>
<organism evidence="5 6">
    <name type="scientific">Amycolatopsis melonis</name>
    <dbReference type="NCBI Taxonomy" id="3156488"/>
    <lineage>
        <taxon>Bacteria</taxon>
        <taxon>Bacillati</taxon>
        <taxon>Actinomycetota</taxon>
        <taxon>Actinomycetes</taxon>
        <taxon>Pseudonocardiales</taxon>
        <taxon>Pseudonocardiaceae</taxon>
        <taxon>Amycolatopsis</taxon>
    </lineage>
</organism>
<dbReference type="PROSITE" id="PS51722">
    <property type="entry name" value="G_TR_2"/>
    <property type="match status" value="1"/>
</dbReference>
<dbReference type="InterPro" id="IPR000795">
    <property type="entry name" value="T_Tr_GTP-bd_dom"/>
</dbReference>
<dbReference type="Gene3D" id="3.30.230.10">
    <property type="match status" value="1"/>
</dbReference>
<dbReference type="Proteomes" id="UP001440984">
    <property type="component" value="Unassembled WGS sequence"/>
</dbReference>
<dbReference type="CDD" id="cd01684">
    <property type="entry name" value="Tet_like_IV"/>
    <property type="match status" value="1"/>
</dbReference>
<dbReference type="InterPro" id="IPR009000">
    <property type="entry name" value="Transl_B-barrel_sf"/>
</dbReference>
<feature type="domain" description="Tr-type G" evidence="4">
    <location>
        <begin position="1"/>
        <end position="241"/>
    </location>
</feature>
<dbReference type="InterPro" id="IPR020568">
    <property type="entry name" value="Ribosomal_Su5_D2-typ_SF"/>
</dbReference>
<sequence length="631" mass="67834">MKTLNIGILAHVDAGKTSLTERLLFEAGVIDRLGSVDRGDTQTDSLELERRRGITIRSAVVSFVTGGTRITLIDTPGHSDFVAEVERALRMLDGAVLVVSAVEGVQAQTRVLMRTLRRLGIPALVFVNKIDRMGARDLLADVRAKLAPRTVALSTVTGLGTPDAVSTPSLPADLAEVLADGDDAFLESYVEDRADEAACRAELARQVAHGDLHPVLYGSAITGTGVGALVTAMTELLPSAERTGAGPLHATVFKIDRGRAGEKIAYARLHSGSLAPRQRISFYRGETELTGRVSAVRVAGDDDVALAGDVAQVRGLREVRIGDRLGSPGAADRGVFAPPSLETVVRPVRPEQASALYAALTRLSEEDPLIAVRRHGHDVSVRLYGEVQKEVLRSMLAEGDGIDVTFEQTRTLYVEKPVGRGEAVEDLDPEQRLYFFATVGLRVEPGSGVTFGLSVELGSLPLAFHKAIEEAVHATLEQGLYGWEVLDCAVTLTHTAFYSPLSTAGDFRKMTPLVLMTALRQAGTRVHEPVHRFELEVPSNAVSAVLLKLADLRAVPGEAVTGTTSSTLHGTIPAEHVHEFEQALPALTQGEGVFLSEFAEYRPYPGPPPVRGRAGHNPLNRREYLAQVARR</sequence>
<dbReference type="PRINTS" id="PR01037">
    <property type="entry name" value="TCRTETOQM"/>
</dbReference>
<dbReference type="Gene3D" id="3.40.50.300">
    <property type="entry name" value="P-loop containing nucleotide triphosphate hydrolases"/>
    <property type="match status" value="1"/>
</dbReference>
<dbReference type="Pfam" id="PF00009">
    <property type="entry name" value="GTP_EFTU"/>
    <property type="match status" value="1"/>
</dbReference>
<keyword evidence="2" id="KW-0648">Protein biosynthesis</keyword>
<evidence type="ECO:0000259" key="4">
    <source>
        <dbReference type="PROSITE" id="PS51722"/>
    </source>
</evidence>
<dbReference type="InterPro" id="IPR014721">
    <property type="entry name" value="Ribsml_uS5_D2-typ_fold_subgr"/>
</dbReference>
<dbReference type="PANTHER" id="PTHR43261:SF1">
    <property type="entry name" value="RIBOSOME-RELEASING FACTOR 2, MITOCHONDRIAL"/>
    <property type="match status" value="1"/>
</dbReference>
<dbReference type="Pfam" id="PF03764">
    <property type="entry name" value="EFG_IV"/>
    <property type="match status" value="1"/>
</dbReference>